<dbReference type="Proteomes" id="UP000298663">
    <property type="component" value="Unassembled WGS sequence"/>
</dbReference>
<sequence>MAVSPSRVFFLLRSHFEEKCREIEASKEFTSTEVELVLQIFEQVKNAAYIPPEDGLEFAEDSLDETDQENEESEYEDDISTGDKSASSGFANYNEKDIETILELHNKYELKRVSQRFKKVKTSKDISRIKERMSSSKTTTLRRKDLKIELLAMFRSWMAEKQVVKNRDIQCAAQILAK</sequence>
<feature type="region of interest" description="Disordered" evidence="1">
    <location>
        <begin position="62"/>
        <end position="87"/>
    </location>
</feature>
<keyword evidence="3" id="KW-1185">Reference proteome</keyword>
<feature type="compositionally biased region" description="Acidic residues" evidence="1">
    <location>
        <begin position="62"/>
        <end position="80"/>
    </location>
</feature>
<comment type="caution">
    <text evidence="2">The sequence shown here is derived from an EMBL/GenBank/DDBJ whole genome shotgun (WGS) entry which is preliminary data.</text>
</comment>
<protein>
    <submittedName>
        <fullName evidence="2">Uncharacterized protein</fullName>
    </submittedName>
</protein>
<proteinExistence type="predicted"/>
<dbReference type="EMBL" id="AZBU02000003">
    <property type="protein sequence ID" value="TKR89543.1"/>
    <property type="molecule type" value="Genomic_DNA"/>
</dbReference>
<name>A0A4U5P1L0_STECR</name>
<reference evidence="2 3" key="2">
    <citation type="journal article" date="2019" name="G3 (Bethesda)">
        <title>Hybrid Assembly of the Genome of the Entomopathogenic Nematode Steinernema carpocapsae Identifies the X-Chromosome.</title>
        <authorList>
            <person name="Serra L."/>
            <person name="Macchietto M."/>
            <person name="Macias-Munoz A."/>
            <person name="McGill C.J."/>
            <person name="Rodriguez I.M."/>
            <person name="Rodriguez B."/>
            <person name="Murad R."/>
            <person name="Mortazavi A."/>
        </authorList>
    </citation>
    <scope>NUCLEOTIDE SEQUENCE [LARGE SCALE GENOMIC DNA]</scope>
    <source>
        <strain evidence="2 3">ALL</strain>
    </source>
</reference>
<reference evidence="2 3" key="1">
    <citation type="journal article" date="2015" name="Genome Biol.">
        <title>Comparative genomics of Steinernema reveals deeply conserved gene regulatory networks.</title>
        <authorList>
            <person name="Dillman A.R."/>
            <person name="Macchietto M."/>
            <person name="Porter C.F."/>
            <person name="Rogers A."/>
            <person name="Williams B."/>
            <person name="Antoshechkin I."/>
            <person name="Lee M.M."/>
            <person name="Goodwin Z."/>
            <person name="Lu X."/>
            <person name="Lewis E.E."/>
            <person name="Goodrich-Blair H."/>
            <person name="Stock S.P."/>
            <person name="Adams B.J."/>
            <person name="Sternberg P.W."/>
            <person name="Mortazavi A."/>
        </authorList>
    </citation>
    <scope>NUCLEOTIDE SEQUENCE [LARGE SCALE GENOMIC DNA]</scope>
    <source>
        <strain evidence="2 3">ALL</strain>
    </source>
</reference>
<gene>
    <name evidence="2" type="ORF">L596_013629</name>
</gene>
<dbReference type="AlphaFoldDB" id="A0A4U5P1L0"/>
<organism evidence="2 3">
    <name type="scientific">Steinernema carpocapsae</name>
    <name type="common">Entomopathogenic nematode</name>
    <dbReference type="NCBI Taxonomy" id="34508"/>
    <lineage>
        <taxon>Eukaryota</taxon>
        <taxon>Metazoa</taxon>
        <taxon>Ecdysozoa</taxon>
        <taxon>Nematoda</taxon>
        <taxon>Chromadorea</taxon>
        <taxon>Rhabditida</taxon>
        <taxon>Tylenchina</taxon>
        <taxon>Panagrolaimomorpha</taxon>
        <taxon>Strongyloidoidea</taxon>
        <taxon>Steinernematidae</taxon>
        <taxon>Steinernema</taxon>
    </lineage>
</organism>
<evidence type="ECO:0000313" key="3">
    <source>
        <dbReference type="Proteomes" id="UP000298663"/>
    </source>
</evidence>
<evidence type="ECO:0000313" key="2">
    <source>
        <dbReference type="EMBL" id="TKR89543.1"/>
    </source>
</evidence>
<evidence type="ECO:0000256" key="1">
    <source>
        <dbReference type="SAM" id="MobiDB-lite"/>
    </source>
</evidence>
<accession>A0A4U5P1L0</accession>